<dbReference type="Proteomes" id="UP000189739">
    <property type="component" value="Unassembled WGS sequence"/>
</dbReference>
<feature type="transmembrane region" description="Helical" evidence="1">
    <location>
        <begin position="97"/>
        <end position="114"/>
    </location>
</feature>
<gene>
    <name evidence="2" type="ORF">BC343_22705</name>
</gene>
<keyword evidence="3" id="KW-1185">Reference proteome</keyword>
<dbReference type="OrthoDB" id="1120312at2"/>
<protein>
    <submittedName>
        <fullName evidence="2">Uncharacterized protein</fullName>
    </submittedName>
</protein>
<dbReference type="EMBL" id="MBTF01000004">
    <property type="protein sequence ID" value="OOQ60790.1"/>
    <property type="molecule type" value="Genomic_DNA"/>
</dbReference>
<feature type="transmembrane region" description="Helical" evidence="1">
    <location>
        <begin position="73"/>
        <end position="90"/>
    </location>
</feature>
<feature type="transmembrane region" description="Helical" evidence="1">
    <location>
        <begin position="120"/>
        <end position="139"/>
    </location>
</feature>
<keyword evidence="1" id="KW-0472">Membrane</keyword>
<proteinExistence type="predicted"/>
<sequence>MNTPLQTITDGLTYAGEVKHIIINYLALLITVAPITMLPAKALKIKQAAYLVLFIMAVFQVVLWFVVAATGISVTWCALSGAIVLIVARYREYRQPLLFVAIAATLIAIIYYALTLPIETTIAHAAAVVLGAGLFWVFAPKRRK</sequence>
<feature type="transmembrane region" description="Helical" evidence="1">
    <location>
        <begin position="20"/>
        <end position="38"/>
    </location>
</feature>
<organism evidence="2 3">
    <name type="scientific">Mucilaginibacter pedocola</name>
    <dbReference type="NCBI Taxonomy" id="1792845"/>
    <lineage>
        <taxon>Bacteria</taxon>
        <taxon>Pseudomonadati</taxon>
        <taxon>Bacteroidota</taxon>
        <taxon>Sphingobacteriia</taxon>
        <taxon>Sphingobacteriales</taxon>
        <taxon>Sphingobacteriaceae</taxon>
        <taxon>Mucilaginibacter</taxon>
    </lineage>
</organism>
<feature type="transmembrane region" description="Helical" evidence="1">
    <location>
        <begin position="50"/>
        <end position="67"/>
    </location>
</feature>
<name>A0A1S9PIJ3_9SPHI</name>
<comment type="caution">
    <text evidence="2">The sequence shown here is derived from an EMBL/GenBank/DDBJ whole genome shotgun (WGS) entry which is preliminary data.</text>
</comment>
<keyword evidence="1" id="KW-1133">Transmembrane helix</keyword>
<evidence type="ECO:0000313" key="2">
    <source>
        <dbReference type="EMBL" id="OOQ60790.1"/>
    </source>
</evidence>
<dbReference type="AlphaFoldDB" id="A0A1S9PIJ3"/>
<accession>A0A1S9PIJ3</accession>
<dbReference type="RefSeq" id="WP_078347101.1">
    <property type="nucleotide sequence ID" value="NZ_MBTF01000004.1"/>
</dbReference>
<keyword evidence="1" id="KW-0812">Transmembrane</keyword>
<evidence type="ECO:0000313" key="3">
    <source>
        <dbReference type="Proteomes" id="UP000189739"/>
    </source>
</evidence>
<evidence type="ECO:0000256" key="1">
    <source>
        <dbReference type="SAM" id="Phobius"/>
    </source>
</evidence>
<reference evidence="2 3" key="1">
    <citation type="submission" date="2016-07" db="EMBL/GenBank/DDBJ databases">
        <title>Genomic analysis of zinc-resistant bacterium Mucilaginibacter pedocola TBZ30.</title>
        <authorList>
            <person name="Huang J."/>
            <person name="Tang J."/>
        </authorList>
    </citation>
    <scope>NUCLEOTIDE SEQUENCE [LARGE SCALE GENOMIC DNA]</scope>
    <source>
        <strain evidence="2 3">TBZ30</strain>
    </source>
</reference>